<reference evidence="4" key="1">
    <citation type="submission" date="2019-12" db="EMBL/GenBank/DDBJ databases">
        <title>High-Quality draft genome sequences of three cyanobacteria isolated from the limestone walls of the Old Cathedral of Coimbra.</title>
        <authorList>
            <person name="Tiago I."/>
            <person name="Soares F."/>
            <person name="Portugal A."/>
        </authorList>
    </citation>
    <scope>NUCLEOTIDE SEQUENCE</scope>
    <source>
        <strain evidence="4">A</strain>
    </source>
</reference>
<feature type="signal peptide" evidence="2">
    <location>
        <begin position="1"/>
        <end position="27"/>
    </location>
</feature>
<organism evidence="4 5">
    <name type="scientific">Myxacorys almedinensis A</name>
    <dbReference type="NCBI Taxonomy" id="2690445"/>
    <lineage>
        <taxon>Bacteria</taxon>
        <taxon>Bacillati</taxon>
        <taxon>Cyanobacteriota</taxon>
        <taxon>Cyanophyceae</taxon>
        <taxon>Leptolyngbyales</taxon>
        <taxon>Leptolyngbyaceae</taxon>
        <taxon>Myxacorys</taxon>
        <taxon>Myxacorys almedinensis</taxon>
    </lineage>
</organism>
<comment type="caution">
    <text evidence="4">The sequence shown here is derived from an EMBL/GenBank/DDBJ whole genome shotgun (WGS) entry which is preliminary data.</text>
</comment>
<feature type="compositionally biased region" description="Polar residues" evidence="1">
    <location>
        <begin position="245"/>
        <end position="257"/>
    </location>
</feature>
<feature type="compositionally biased region" description="Polar residues" evidence="1">
    <location>
        <begin position="581"/>
        <end position="590"/>
    </location>
</feature>
<feature type="domain" description="FecR protein" evidence="3">
    <location>
        <begin position="65"/>
        <end position="146"/>
    </location>
</feature>
<evidence type="ECO:0000313" key="4">
    <source>
        <dbReference type="EMBL" id="NDJ16091.1"/>
    </source>
</evidence>
<gene>
    <name evidence="4" type="ORF">GS601_02115</name>
</gene>
<feature type="chain" id="PRO_5035279341" description="FecR protein domain-containing protein" evidence="2">
    <location>
        <begin position="28"/>
        <end position="590"/>
    </location>
</feature>
<evidence type="ECO:0000259" key="3">
    <source>
        <dbReference type="Pfam" id="PF04773"/>
    </source>
</evidence>
<evidence type="ECO:0000256" key="2">
    <source>
        <dbReference type="SAM" id="SignalP"/>
    </source>
</evidence>
<feature type="compositionally biased region" description="Pro residues" evidence="1">
    <location>
        <begin position="378"/>
        <end position="392"/>
    </location>
</feature>
<keyword evidence="2" id="KW-0732">Signal</keyword>
<dbReference type="AlphaFoldDB" id="A0A8J7Z1J8"/>
<feature type="compositionally biased region" description="Low complexity" evidence="1">
    <location>
        <begin position="459"/>
        <end position="472"/>
    </location>
</feature>
<evidence type="ECO:0000256" key="1">
    <source>
        <dbReference type="SAM" id="MobiDB-lite"/>
    </source>
</evidence>
<feature type="compositionally biased region" description="Pro residues" evidence="1">
    <location>
        <begin position="530"/>
        <end position="540"/>
    </location>
</feature>
<sequence>MPSKLFLTVTATLYGVSAAFFSLPVRAQTVIRSAEVREVVRQVRLQPRNQGLRDATVRDKMFPEDALWTSKRSRAGLRFNDGSYARVGELALFRFTPGTRNFRLNNGTVLLLIKPGQGSTRIDTPNASAGVRGSALFVRYDETTKTTLVGALTNNPEGPMEVTAATGEKQLLEAGQMAIVDATGFIRRYRFDIPTFYDTSDMARGLDLPLKEQLSPDPAIAAVQRETADALRQQKPLDPIAVIENPSSTKLSPSATPLFNGGNLDTVAKTNVPPSANDTVGRKTPSEPTQTTDDKKTDSPATTPADPQPTQTTEQKSTPQTTPTTPASPSTPSGNPSTPATTPASPQTAPSTDQTPTQPANPGDSISPPGSGQSNPGNPTPQPGASPLPAPVTTPSLQPGSSTTPSPQPIQAPSRQLLESEGGTPALQEGASPANPVSEPESQPPPLATPVGSPGSGGSAPNPDTAPGAGASTPPPDAAPNPQPVQTPSRLPLEVDGAPAAQRQVETTPGSGSNAPNAEVGSPQPEVVTTPPPETAPTPQPETVTLPVPETVTAPTPQPETPQLAPSSGGDAPSGEVAPTPNLQPTQTAP</sequence>
<dbReference type="EMBL" id="WVIE01000002">
    <property type="protein sequence ID" value="NDJ16091.1"/>
    <property type="molecule type" value="Genomic_DNA"/>
</dbReference>
<feature type="region of interest" description="Disordered" evidence="1">
    <location>
        <begin position="237"/>
        <end position="590"/>
    </location>
</feature>
<evidence type="ECO:0000313" key="5">
    <source>
        <dbReference type="Proteomes" id="UP000646053"/>
    </source>
</evidence>
<dbReference type="Proteomes" id="UP000646053">
    <property type="component" value="Unassembled WGS sequence"/>
</dbReference>
<dbReference type="RefSeq" id="WP_162421607.1">
    <property type="nucleotide sequence ID" value="NZ_WVIE01000002.1"/>
</dbReference>
<feature type="compositionally biased region" description="Low complexity" evidence="1">
    <location>
        <begin position="299"/>
        <end position="352"/>
    </location>
</feature>
<feature type="compositionally biased region" description="Low complexity" evidence="1">
    <location>
        <begin position="367"/>
        <end position="377"/>
    </location>
</feature>
<dbReference type="Pfam" id="PF04773">
    <property type="entry name" value="FecR"/>
    <property type="match status" value="1"/>
</dbReference>
<feature type="compositionally biased region" description="Low complexity" evidence="1">
    <location>
        <begin position="541"/>
        <end position="566"/>
    </location>
</feature>
<feature type="compositionally biased region" description="Pro residues" evidence="1">
    <location>
        <begin position="473"/>
        <end position="485"/>
    </location>
</feature>
<dbReference type="InterPro" id="IPR006860">
    <property type="entry name" value="FecR"/>
</dbReference>
<protein>
    <recommendedName>
        <fullName evidence="3">FecR protein domain-containing protein</fullName>
    </recommendedName>
</protein>
<feature type="compositionally biased region" description="Low complexity" evidence="1">
    <location>
        <begin position="393"/>
        <end position="414"/>
    </location>
</feature>
<feature type="compositionally biased region" description="Polar residues" evidence="1">
    <location>
        <begin position="504"/>
        <end position="516"/>
    </location>
</feature>
<name>A0A8J7Z1J8_9CYAN</name>
<proteinExistence type="predicted"/>
<feature type="compositionally biased region" description="Polar residues" evidence="1">
    <location>
        <begin position="268"/>
        <end position="278"/>
    </location>
</feature>
<keyword evidence="5" id="KW-1185">Reference proteome</keyword>
<accession>A0A8J7Z1J8</accession>